<evidence type="ECO:0000313" key="2">
    <source>
        <dbReference type="EMBL" id="MCY6957271.1"/>
    </source>
</evidence>
<name>A0ABT4D7R3_9CLOT</name>
<protein>
    <recommendedName>
        <fullName evidence="4">ABC transporter permease</fullName>
    </recommendedName>
</protein>
<dbReference type="EMBL" id="JAPQFJ010000001">
    <property type="protein sequence ID" value="MCY6957271.1"/>
    <property type="molecule type" value="Genomic_DNA"/>
</dbReference>
<organism evidence="2 3">
    <name type="scientific">Clostridium brassicae</name>
    <dbReference type="NCBI Taxonomy" id="2999072"/>
    <lineage>
        <taxon>Bacteria</taxon>
        <taxon>Bacillati</taxon>
        <taxon>Bacillota</taxon>
        <taxon>Clostridia</taxon>
        <taxon>Eubacteriales</taxon>
        <taxon>Clostridiaceae</taxon>
        <taxon>Clostridium</taxon>
    </lineage>
</organism>
<feature type="transmembrane region" description="Helical" evidence="1">
    <location>
        <begin position="314"/>
        <end position="336"/>
    </location>
</feature>
<evidence type="ECO:0000313" key="3">
    <source>
        <dbReference type="Proteomes" id="UP001144612"/>
    </source>
</evidence>
<reference evidence="2" key="1">
    <citation type="submission" date="2022-12" db="EMBL/GenBank/DDBJ databases">
        <title>Clostridium sp. nov., isolated from industrial wastewater.</title>
        <authorList>
            <person name="Jiayan W."/>
        </authorList>
    </citation>
    <scope>NUCLEOTIDE SEQUENCE</scope>
    <source>
        <strain evidence="2">ZC22-4</strain>
    </source>
</reference>
<dbReference type="Proteomes" id="UP001144612">
    <property type="component" value="Unassembled WGS sequence"/>
</dbReference>
<proteinExistence type="predicted"/>
<feature type="transmembrane region" description="Helical" evidence="1">
    <location>
        <begin position="12"/>
        <end position="35"/>
    </location>
</feature>
<feature type="transmembrane region" description="Helical" evidence="1">
    <location>
        <begin position="356"/>
        <end position="380"/>
    </location>
</feature>
<keyword evidence="1" id="KW-0472">Membrane</keyword>
<evidence type="ECO:0000256" key="1">
    <source>
        <dbReference type="SAM" id="Phobius"/>
    </source>
</evidence>
<keyword evidence="3" id="KW-1185">Reference proteome</keyword>
<evidence type="ECO:0008006" key="4">
    <source>
        <dbReference type="Google" id="ProtNLM"/>
    </source>
</evidence>
<comment type="caution">
    <text evidence="2">The sequence shown here is derived from an EMBL/GenBank/DDBJ whole genome shotgun (WGS) entry which is preliminary data.</text>
</comment>
<dbReference type="RefSeq" id="WP_268059626.1">
    <property type="nucleotide sequence ID" value="NZ_JAPQFJ010000001.1"/>
</dbReference>
<feature type="transmembrane region" description="Helical" evidence="1">
    <location>
        <begin position="392"/>
        <end position="416"/>
    </location>
</feature>
<keyword evidence="1" id="KW-1133">Transmembrane helix</keyword>
<keyword evidence="1" id="KW-0812">Transmembrane</keyword>
<gene>
    <name evidence="2" type="ORF">OW729_01485</name>
</gene>
<accession>A0ABT4D7R3</accession>
<sequence>MRFKELLLYLKKYKVMVAITYLQITIFLILLGAFLSFTDALNYEEDGLKKVYEGKAIYQLIDGYYDEDDFSNFADQSDALVKLKNFYNSLDNADNFQYLTMMNQYVGIQNKNIPETMIEGHETGKNFPKVELDGKSYTPVKSLQMNQQAFKFFNLDVSKGRKWEEDDFKYKKDAIPVLLGDSYKNVYKIGEKFTINYYFKDINVKVIGFFKENSKVLYNGEPEFYLDRYIVLPYQNYNTPVSKKDCEFQKITYFAMVNGYVVTDNDPVKIRNMMEDVEVISQMSSFSKYSFVGFNPHLQKYNGLMMVIQENSKLIRIIFLVAFGLNLFLVSLVLFLQQKRRLPFYAIHYMQGATKFNLIIQQWLEISSIMLMSFFTYIVILDEVLMIGSYKIHLILFVLLFIISIILSFISSYQLIHKPLTDYLLMDEERVR</sequence>